<organism evidence="1 2">
    <name type="scientific">Larimichthys crocea</name>
    <name type="common">Large yellow croaker</name>
    <name type="synonym">Pseudosciaena crocea</name>
    <dbReference type="NCBI Taxonomy" id="215358"/>
    <lineage>
        <taxon>Eukaryota</taxon>
        <taxon>Metazoa</taxon>
        <taxon>Chordata</taxon>
        <taxon>Craniata</taxon>
        <taxon>Vertebrata</taxon>
        <taxon>Euteleostomi</taxon>
        <taxon>Actinopterygii</taxon>
        <taxon>Neopterygii</taxon>
        <taxon>Teleostei</taxon>
        <taxon>Neoteleostei</taxon>
        <taxon>Acanthomorphata</taxon>
        <taxon>Eupercaria</taxon>
        <taxon>Sciaenidae</taxon>
        <taxon>Larimichthys</taxon>
    </lineage>
</organism>
<evidence type="ECO:0000313" key="2">
    <source>
        <dbReference type="Proteomes" id="UP000793456"/>
    </source>
</evidence>
<protein>
    <submittedName>
        <fullName evidence="1">Uncharacterized protein</fullName>
    </submittedName>
</protein>
<dbReference type="EMBL" id="CM011694">
    <property type="protein sequence ID" value="TMS04449.1"/>
    <property type="molecule type" value="Genomic_DNA"/>
</dbReference>
<keyword evidence="2" id="KW-1185">Reference proteome</keyword>
<evidence type="ECO:0000313" key="1">
    <source>
        <dbReference type="EMBL" id="TMS04449.1"/>
    </source>
</evidence>
<sequence length="107" mass="11768">MDADNNTDGTTPESKADTETFTKVKCKKTQKRKREQDAGDMDTEGEPVASKRPQFPPISGDKLKGPDEMRKVAVPGSQIHTAEGQLAEDFHPDRREPTASSSIQPQD</sequence>
<name>A0ACD3QBV7_LARCR</name>
<accession>A0ACD3QBV7</accession>
<reference evidence="1" key="1">
    <citation type="submission" date="2018-11" db="EMBL/GenBank/DDBJ databases">
        <title>The sequence and de novo assembly of Larimichthys crocea genome using PacBio and Hi-C technologies.</title>
        <authorList>
            <person name="Xu P."/>
            <person name="Chen B."/>
            <person name="Zhou Z."/>
            <person name="Ke Q."/>
            <person name="Wu Y."/>
            <person name="Bai H."/>
            <person name="Pu F."/>
        </authorList>
    </citation>
    <scope>NUCLEOTIDE SEQUENCE</scope>
    <source>
        <tissue evidence="1">Muscle</tissue>
    </source>
</reference>
<dbReference type="Proteomes" id="UP000793456">
    <property type="component" value="Chromosome XXI"/>
</dbReference>
<comment type="caution">
    <text evidence="1">The sequence shown here is derived from an EMBL/GenBank/DDBJ whole genome shotgun (WGS) entry which is preliminary data.</text>
</comment>
<gene>
    <name evidence="1" type="ORF">E3U43_009606</name>
</gene>
<proteinExistence type="predicted"/>